<reference evidence="1" key="2">
    <citation type="journal article" date="2023" name="IMA Fungus">
        <title>Comparative genomic study of the Penicillium genus elucidates a diverse pangenome and 15 lateral gene transfer events.</title>
        <authorList>
            <person name="Petersen C."/>
            <person name="Sorensen T."/>
            <person name="Nielsen M.R."/>
            <person name="Sondergaard T.E."/>
            <person name="Sorensen J.L."/>
            <person name="Fitzpatrick D.A."/>
            <person name="Frisvad J.C."/>
            <person name="Nielsen K.L."/>
        </authorList>
    </citation>
    <scope>NUCLEOTIDE SEQUENCE</scope>
    <source>
        <strain evidence="1">IBT 19713</strain>
    </source>
</reference>
<dbReference type="Proteomes" id="UP001150941">
    <property type="component" value="Unassembled WGS sequence"/>
</dbReference>
<accession>A0A9W9P7A0</accession>
<dbReference type="EMBL" id="JAPQKS010000003">
    <property type="protein sequence ID" value="KAJ5238886.1"/>
    <property type="molecule type" value="Genomic_DNA"/>
</dbReference>
<keyword evidence="2" id="KW-1185">Reference proteome</keyword>
<evidence type="ECO:0000313" key="1">
    <source>
        <dbReference type="EMBL" id="KAJ5238886.1"/>
    </source>
</evidence>
<gene>
    <name evidence="1" type="ORF">N7468_003505</name>
</gene>
<dbReference type="GeneID" id="83200105"/>
<evidence type="ECO:0000313" key="2">
    <source>
        <dbReference type="Proteomes" id="UP001150941"/>
    </source>
</evidence>
<protein>
    <submittedName>
        <fullName evidence="1">Uncharacterized protein</fullName>
    </submittedName>
</protein>
<organism evidence="1 2">
    <name type="scientific">Penicillium chermesinum</name>
    <dbReference type="NCBI Taxonomy" id="63820"/>
    <lineage>
        <taxon>Eukaryota</taxon>
        <taxon>Fungi</taxon>
        <taxon>Dikarya</taxon>
        <taxon>Ascomycota</taxon>
        <taxon>Pezizomycotina</taxon>
        <taxon>Eurotiomycetes</taxon>
        <taxon>Eurotiomycetidae</taxon>
        <taxon>Eurotiales</taxon>
        <taxon>Aspergillaceae</taxon>
        <taxon>Penicillium</taxon>
    </lineage>
</organism>
<reference evidence="1" key="1">
    <citation type="submission" date="2022-11" db="EMBL/GenBank/DDBJ databases">
        <authorList>
            <person name="Petersen C."/>
        </authorList>
    </citation>
    <scope>NUCLEOTIDE SEQUENCE</scope>
    <source>
        <strain evidence="1">IBT 19713</strain>
    </source>
</reference>
<sequence>MMRIATDIVTAIERTEKFICCSMTDAMWMMTSGAVECPGVCFTAYSRCHIPLGLQPTNRSGTIEMTHVFLKPMSALVYRLLVVAKPVRYYFY</sequence>
<comment type="caution">
    <text evidence="1">The sequence shown here is derived from an EMBL/GenBank/DDBJ whole genome shotgun (WGS) entry which is preliminary data.</text>
</comment>
<name>A0A9W9P7A0_9EURO</name>
<proteinExistence type="predicted"/>
<dbReference type="RefSeq" id="XP_058331805.1">
    <property type="nucleotide sequence ID" value="XM_058472802.1"/>
</dbReference>
<dbReference type="AlphaFoldDB" id="A0A9W9P7A0"/>